<feature type="domain" description="PPPDE" evidence="6">
    <location>
        <begin position="847"/>
        <end position="982"/>
    </location>
</feature>
<evidence type="ECO:0000256" key="1">
    <source>
        <dbReference type="ARBA" id="ARBA00008140"/>
    </source>
</evidence>
<dbReference type="OrthoDB" id="442885at2759"/>
<protein>
    <recommendedName>
        <fullName evidence="6">PPPDE domain-containing protein</fullName>
    </recommendedName>
</protein>
<dbReference type="Proteomes" id="UP000785679">
    <property type="component" value="Unassembled WGS sequence"/>
</dbReference>
<evidence type="ECO:0000256" key="2">
    <source>
        <dbReference type="ARBA" id="ARBA00022670"/>
    </source>
</evidence>
<organism evidence="7 8">
    <name type="scientific">Halteria grandinella</name>
    <dbReference type="NCBI Taxonomy" id="5974"/>
    <lineage>
        <taxon>Eukaryota</taxon>
        <taxon>Sar</taxon>
        <taxon>Alveolata</taxon>
        <taxon>Ciliophora</taxon>
        <taxon>Intramacronucleata</taxon>
        <taxon>Spirotrichea</taxon>
        <taxon>Stichotrichia</taxon>
        <taxon>Sporadotrichida</taxon>
        <taxon>Halteriidae</taxon>
        <taxon>Halteria</taxon>
    </lineage>
</organism>
<dbReference type="PANTHER" id="PTHR12378">
    <property type="entry name" value="DESUMOYLATING ISOPEPTIDASE"/>
    <property type="match status" value="1"/>
</dbReference>
<evidence type="ECO:0000256" key="4">
    <source>
        <dbReference type="PROSITE-ProRule" id="PRU00339"/>
    </source>
</evidence>
<feature type="compositionally biased region" description="Basic and acidic residues" evidence="5">
    <location>
        <begin position="348"/>
        <end position="357"/>
    </location>
</feature>
<dbReference type="InterPro" id="IPR019734">
    <property type="entry name" value="TPR_rpt"/>
</dbReference>
<dbReference type="GO" id="GO:0006508">
    <property type="term" value="P:proteolysis"/>
    <property type="evidence" value="ECO:0007669"/>
    <property type="project" value="UniProtKB-KW"/>
</dbReference>
<reference evidence="7" key="1">
    <citation type="submission" date="2019-06" db="EMBL/GenBank/DDBJ databases">
        <authorList>
            <person name="Zheng W."/>
        </authorList>
    </citation>
    <scope>NUCLEOTIDE SEQUENCE</scope>
    <source>
        <strain evidence="7">QDHG01</strain>
    </source>
</reference>
<name>A0A8J8P2A2_HALGN</name>
<feature type="region of interest" description="Disordered" evidence="5">
    <location>
        <begin position="397"/>
        <end position="429"/>
    </location>
</feature>
<dbReference type="PANTHER" id="PTHR12378:SF80">
    <property type="entry name" value="IP06716P-RELATED"/>
    <property type="match status" value="1"/>
</dbReference>
<dbReference type="PROSITE" id="PS50005">
    <property type="entry name" value="TPR"/>
    <property type="match status" value="1"/>
</dbReference>
<evidence type="ECO:0000256" key="5">
    <source>
        <dbReference type="SAM" id="MobiDB-lite"/>
    </source>
</evidence>
<dbReference type="SMART" id="SM01179">
    <property type="entry name" value="DUF862"/>
    <property type="match status" value="1"/>
</dbReference>
<keyword evidence="8" id="KW-1185">Reference proteome</keyword>
<dbReference type="InterPro" id="IPR008580">
    <property type="entry name" value="PPPDE_dom"/>
</dbReference>
<feature type="repeat" description="TPR" evidence="4">
    <location>
        <begin position="1236"/>
        <end position="1269"/>
    </location>
</feature>
<keyword evidence="2" id="KW-0645">Protease</keyword>
<evidence type="ECO:0000313" key="8">
    <source>
        <dbReference type="Proteomes" id="UP000785679"/>
    </source>
</evidence>
<comment type="caution">
    <text evidence="7">The sequence shown here is derived from an EMBL/GenBank/DDBJ whole genome shotgun (WGS) entry which is preliminary data.</text>
</comment>
<proteinExistence type="inferred from homology"/>
<dbReference type="InterPro" id="IPR042266">
    <property type="entry name" value="PPPDE_sf"/>
</dbReference>
<feature type="region of interest" description="Disordered" evidence="5">
    <location>
        <begin position="532"/>
        <end position="561"/>
    </location>
</feature>
<dbReference type="SUPFAM" id="SSF48452">
    <property type="entry name" value="TPR-like"/>
    <property type="match status" value="1"/>
</dbReference>
<sequence length="1347" mass="153236">MPPITLEDEVFIQDIKGSSNTALELTPTVGYGTKIETGKKELIIQAVEEDGDWDDILTPSMAHNQTSSAHGLVESIHGGLAPSDHRFSMHRPSDKFPSHKPQPYPIDGQHNIRIAQSPMPASGAPLIVLHESRASQVTEKQQLTFNKKDEDESLRKSTQLIDKQAQNEKEEIQLLEESAKFAEPILHGSGIHQEQQQMQQNRMDSVSQEKFYQQIQDQRRAVMQAIARRQNGTGAEETPARVNQFNIGQLIEDLKSPKNGLPFIIGDGSPYSKHNISMINKKSMTEQRAYASEEEQQRAYQGDFDNIERDGTPLEELIMGQGQMGQNLRVQYFKNGQQQFEQNSLRKPLKEPVKKQSDQSLGRILAPIPPQQNVTINIKNDTYLAYNMKIHQGKIRNNDFDLDSGEGGNQSDVSPQRRGSTAPNQQRQSIYAKQQQYEQYQRFNGSAQESGNRSGGFARQDQAEIYSDKGKHAQDNYGLFYHHDAPLRANTDDRLAQNRYQVGNQGGNPHHNPYGPGINNMSRIQGQARGFSASGSKQLNNSQANGSGLPPFWRTSSQPAGKNRTAENFYKYSKQNPQNIQLYGLPTHMIKSYEKFKRVNPHHQNHNTTNQHEFVHSSSMKIGHGEKQQFYPNQSQASGFFTRTVMSASSQNRGGIKKRGKFPTSMLQKGALNNVNHGKETPMSLKRSRLNSQDSEMKQSQLKFNQAAEQVPVSFASMAVGQNSPARFQREGSGQFLQPNFQPQQLLITQQQSAPSADRPLSGHTNPFLKSPMPSNNYNQVVSQEFQATVKDQTNQFNKSHLTQGSFKRNLLPPLVSPPRLPKFKDEPFVSVFDQDMKRIMEERKAEVVYLNIYNVTSANKVLEYLGFGFYHTSIELYKHEFSYGGHDYDVSGIVVVEAGNSAGLTLKEKLPVGVTYYCEDEIDEIVRQFGDFWIGNEYDPFEHNCNCFTQRFLSHIVDREEYYYPEYVNRFGKLGSLLRMWFKPLQALVGDLVHYEEEDHKPLATEEMFAQKEYHPYEQNDQQGPQPDQGKNLIIPENNIIEQYESAMIPGGFKGTQNVNNDLNRSKHGDNFGNTLGSNKQIEVSRLMSPPSSKHGQKQNSSMMNSMNNRMNKPPFSGNVFPNDFSHSLPPNQPHELFLPQSQAQYQIEFILREAQAIKEKGDQLYIAEQYTEALSYYQKTLEYLSELDPDSYLQVKHLSCLTLLSLASTSQTLGFYDYVILYCSQCIEIDHLNERAYQKRANVFLMLGQLAEAKGDLEIALKMNPNDLILKEELRYVNEQLQYQQNFHMNSGGFERDNMQYQEYNYNSQGYAINQDGGASVEDDEGMRIMTVENRPRNFSSIGYD</sequence>
<dbReference type="Pfam" id="PF05903">
    <property type="entry name" value="Peptidase_C97"/>
    <property type="match status" value="1"/>
</dbReference>
<feature type="region of interest" description="Disordered" evidence="5">
    <location>
        <begin position="1053"/>
        <end position="1108"/>
    </location>
</feature>
<feature type="region of interest" description="Disordered" evidence="5">
    <location>
        <begin position="339"/>
        <end position="360"/>
    </location>
</feature>
<comment type="similarity">
    <text evidence="1">Belongs to the DeSI family.</text>
</comment>
<dbReference type="InterPro" id="IPR011990">
    <property type="entry name" value="TPR-like_helical_dom_sf"/>
</dbReference>
<accession>A0A8J8P2A2</accession>
<evidence type="ECO:0000259" key="6">
    <source>
        <dbReference type="PROSITE" id="PS51858"/>
    </source>
</evidence>
<gene>
    <name evidence="7" type="ORF">FGO68_gene11224</name>
</gene>
<dbReference type="EMBL" id="RRYP01000910">
    <property type="protein sequence ID" value="TNV86677.1"/>
    <property type="molecule type" value="Genomic_DNA"/>
</dbReference>
<keyword evidence="4" id="KW-0802">TPR repeat</keyword>
<dbReference type="PROSITE" id="PS51858">
    <property type="entry name" value="PPPDE"/>
    <property type="match status" value="1"/>
</dbReference>
<feature type="compositionally biased region" description="Polar residues" evidence="5">
    <location>
        <begin position="409"/>
        <end position="429"/>
    </location>
</feature>
<keyword evidence="3" id="KW-0378">Hydrolase</keyword>
<feature type="compositionally biased region" description="Polar residues" evidence="5">
    <location>
        <begin position="1073"/>
        <end position="1083"/>
    </location>
</feature>
<evidence type="ECO:0000256" key="3">
    <source>
        <dbReference type="ARBA" id="ARBA00022801"/>
    </source>
</evidence>
<dbReference type="GO" id="GO:0101005">
    <property type="term" value="F:deubiquitinase activity"/>
    <property type="evidence" value="ECO:0007669"/>
    <property type="project" value="TreeGrafter"/>
</dbReference>
<dbReference type="GO" id="GO:0016579">
    <property type="term" value="P:protein deubiquitination"/>
    <property type="evidence" value="ECO:0007669"/>
    <property type="project" value="TreeGrafter"/>
</dbReference>
<dbReference type="Gene3D" id="3.90.1720.30">
    <property type="entry name" value="PPPDE domains"/>
    <property type="match status" value="1"/>
</dbReference>
<feature type="compositionally biased region" description="Polar residues" evidence="5">
    <location>
        <begin position="533"/>
        <end position="546"/>
    </location>
</feature>
<dbReference type="Gene3D" id="1.25.40.10">
    <property type="entry name" value="Tetratricopeptide repeat domain"/>
    <property type="match status" value="1"/>
</dbReference>
<evidence type="ECO:0000313" key="7">
    <source>
        <dbReference type="EMBL" id="TNV86677.1"/>
    </source>
</evidence>
<dbReference type="SMART" id="SM00028">
    <property type="entry name" value="TPR"/>
    <property type="match status" value="3"/>
</dbReference>